<dbReference type="WBParaSite" id="SMTH1_107370.1">
    <property type="protein sequence ID" value="SMTH1_107370.1"/>
    <property type="gene ID" value="SMTH1_107370"/>
</dbReference>
<dbReference type="Proteomes" id="UP000050791">
    <property type="component" value="Unassembled WGS sequence"/>
</dbReference>
<dbReference type="AlphaFoldDB" id="A0AA85AU19"/>
<organism evidence="1 2">
    <name type="scientific">Schistosoma mattheei</name>
    <dbReference type="NCBI Taxonomy" id="31246"/>
    <lineage>
        <taxon>Eukaryota</taxon>
        <taxon>Metazoa</taxon>
        <taxon>Spiralia</taxon>
        <taxon>Lophotrochozoa</taxon>
        <taxon>Platyhelminthes</taxon>
        <taxon>Trematoda</taxon>
        <taxon>Digenea</taxon>
        <taxon>Strigeidida</taxon>
        <taxon>Schistosomatoidea</taxon>
        <taxon>Schistosomatidae</taxon>
        <taxon>Schistosoma</taxon>
    </lineage>
</organism>
<proteinExistence type="predicted"/>
<reference evidence="2" key="1">
    <citation type="submission" date="2023-11" db="UniProtKB">
        <authorList>
            <consortium name="WormBaseParasite"/>
        </authorList>
    </citation>
    <scope>IDENTIFICATION</scope>
</reference>
<evidence type="ECO:0000313" key="2">
    <source>
        <dbReference type="WBParaSite" id="SMTH1_107370.1"/>
    </source>
</evidence>
<name>A0AA85AU19_9TREM</name>
<accession>A0AA85AU19</accession>
<sequence>VTKSVQLANVQISFSFKILNVTFEKVIVQIETVYRVNNTEKYEYRLINSIFMKMTVEMRSLEASLLSDKELTQIFIEGWEKLNVTSGPKLVDIEFT</sequence>
<protein>
    <submittedName>
        <fullName evidence="2">Uncharacterized protein</fullName>
    </submittedName>
</protein>
<evidence type="ECO:0000313" key="1">
    <source>
        <dbReference type="Proteomes" id="UP000050791"/>
    </source>
</evidence>